<dbReference type="EMBL" id="JACT01000006">
    <property type="protein sequence ID" value="KMS52279.1"/>
    <property type="molecule type" value="Genomic_DNA"/>
</dbReference>
<evidence type="ECO:0000256" key="12">
    <source>
        <dbReference type="SAM" id="MobiDB-lite"/>
    </source>
</evidence>
<dbReference type="PANTHER" id="PTHR43520:SF8">
    <property type="entry name" value="P-TYPE CU(+) TRANSPORTER"/>
    <property type="match status" value="1"/>
</dbReference>
<dbReference type="Gene3D" id="3.40.1110.10">
    <property type="entry name" value="Calcium-transporting ATPase, cytoplasmic domain N"/>
    <property type="match status" value="1"/>
</dbReference>
<evidence type="ECO:0000256" key="7">
    <source>
        <dbReference type="ARBA" id="ARBA00022840"/>
    </source>
</evidence>
<evidence type="ECO:0000313" key="15">
    <source>
        <dbReference type="Proteomes" id="UP000052232"/>
    </source>
</evidence>
<dbReference type="InterPro" id="IPR023214">
    <property type="entry name" value="HAD_sf"/>
</dbReference>
<evidence type="ECO:0000256" key="4">
    <source>
        <dbReference type="ARBA" id="ARBA00022692"/>
    </source>
</evidence>
<keyword evidence="10 11" id="KW-0472">Membrane</keyword>
<dbReference type="PROSITE" id="PS00154">
    <property type="entry name" value="ATPASE_E1_E2"/>
    <property type="match status" value="1"/>
</dbReference>
<dbReference type="FunFam" id="2.70.150.10:FF:000020">
    <property type="entry name" value="Copper-exporting P-type ATPase A"/>
    <property type="match status" value="1"/>
</dbReference>
<feature type="transmembrane region" description="Helical" evidence="11">
    <location>
        <begin position="144"/>
        <end position="162"/>
    </location>
</feature>
<evidence type="ECO:0000256" key="9">
    <source>
        <dbReference type="ARBA" id="ARBA00022989"/>
    </source>
</evidence>
<dbReference type="InterPro" id="IPR008250">
    <property type="entry name" value="ATPase_P-typ_transduc_dom_A_sf"/>
</dbReference>
<keyword evidence="3 11" id="KW-1003">Cell membrane</keyword>
<dbReference type="Gene3D" id="3.40.50.1000">
    <property type="entry name" value="HAD superfamily/HAD-like"/>
    <property type="match status" value="1"/>
</dbReference>
<dbReference type="PRINTS" id="PR00119">
    <property type="entry name" value="CATATPASE"/>
</dbReference>
<dbReference type="GO" id="GO:0060003">
    <property type="term" value="P:copper ion export"/>
    <property type="evidence" value="ECO:0007669"/>
    <property type="project" value="UniProtKB-ARBA"/>
</dbReference>
<dbReference type="InterPro" id="IPR023299">
    <property type="entry name" value="ATPase_P-typ_cyto_dom_N"/>
</dbReference>
<dbReference type="SFLD" id="SFLDS00003">
    <property type="entry name" value="Haloacid_Dehalogenase"/>
    <property type="match status" value="1"/>
</dbReference>
<dbReference type="InterPro" id="IPR036412">
    <property type="entry name" value="HAD-like_sf"/>
</dbReference>
<feature type="transmembrane region" description="Helical" evidence="11">
    <location>
        <begin position="236"/>
        <end position="253"/>
    </location>
</feature>
<dbReference type="SFLD" id="SFLDF00027">
    <property type="entry name" value="p-type_atpase"/>
    <property type="match status" value="1"/>
</dbReference>
<evidence type="ECO:0000256" key="10">
    <source>
        <dbReference type="ARBA" id="ARBA00023136"/>
    </source>
</evidence>
<evidence type="ECO:0000256" key="8">
    <source>
        <dbReference type="ARBA" id="ARBA00022967"/>
    </source>
</evidence>
<dbReference type="SUPFAM" id="SSF81653">
    <property type="entry name" value="Calcium ATPase, transduction domain A"/>
    <property type="match status" value="1"/>
</dbReference>
<name>A0A0J7XKT2_9SPHN</name>
<dbReference type="GO" id="GO:0005507">
    <property type="term" value="F:copper ion binding"/>
    <property type="evidence" value="ECO:0007669"/>
    <property type="project" value="TreeGrafter"/>
</dbReference>
<proteinExistence type="inferred from homology"/>
<feature type="transmembrane region" description="Helical" evidence="11">
    <location>
        <begin position="390"/>
        <end position="409"/>
    </location>
</feature>
<dbReference type="PROSITE" id="PS50846">
    <property type="entry name" value="HMA_2"/>
    <property type="match status" value="1"/>
</dbReference>
<dbReference type="Gene3D" id="3.30.70.100">
    <property type="match status" value="1"/>
</dbReference>
<dbReference type="Gene3D" id="2.70.150.10">
    <property type="entry name" value="Calcium-transporting ATPase, cytoplasmic transduction domain A"/>
    <property type="match status" value="1"/>
</dbReference>
<comment type="similarity">
    <text evidence="2 11">Belongs to the cation transport ATPase (P-type) (TC 3.A.3) family. Type IB subfamily.</text>
</comment>
<dbReference type="InterPro" id="IPR036163">
    <property type="entry name" value="HMA_dom_sf"/>
</dbReference>
<dbReference type="InterPro" id="IPR027256">
    <property type="entry name" value="P-typ_ATPase_IB"/>
</dbReference>
<keyword evidence="7 11" id="KW-0067">ATP-binding</keyword>
<dbReference type="GO" id="GO:0055070">
    <property type="term" value="P:copper ion homeostasis"/>
    <property type="evidence" value="ECO:0007669"/>
    <property type="project" value="TreeGrafter"/>
</dbReference>
<dbReference type="NCBIfam" id="TIGR01511">
    <property type="entry name" value="ATPase-IB1_Cu"/>
    <property type="match status" value="1"/>
</dbReference>
<feature type="transmembrane region" description="Helical" evidence="11">
    <location>
        <begin position="755"/>
        <end position="774"/>
    </location>
</feature>
<dbReference type="Pfam" id="PF00702">
    <property type="entry name" value="Hydrolase"/>
    <property type="match status" value="1"/>
</dbReference>
<keyword evidence="6 11" id="KW-0547">Nucleotide-binding</keyword>
<dbReference type="AlphaFoldDB" id="A0A0J7XKT2"/>
<dbReference type="SUPFAM" id="SSF56784">
    <property type="entry name" value="HAD-like"/>
    <property type="match status" value="1"/>
</dbReference>
<dbReference type="Pfam" id="PF00403">
    <property type="entry name" value="HMA"/>
    <property type="match status" value="1"/>
</dbReference>
<dbReference type="CDD" id="cd02094">
    <property type="entry name" value="P-type_ATPase_Cu-like"/>
    <property type="match status" value="1"/>
</dbReference>
<keyword evidence="9 11" id="KW-1133">Transmembrane helix</keyword>
<dbReference type="NCBIfam" id="TIGR01494">
    <property type="entry name" value="ATPase_P-type"/>
    <property type="match status" value="1"/>
</dbReference>
<sequence>MKTSTFDLRGSFESLDHLGVEKQLLRVPGVTQVSANAASDSVTVSFDEARTSETAIEEQIAACGFHCGGRLVPRHVCVIGSTTQSSVLPDATHPPDHRSDGVAARSVAPDRKPVTAEHDAMAHEMGHGDGKDMAAMARDMRNRFIVSLVFGLPIFALSPMGLDHPLLKPMFGLSLDLTLFLLASAAILYPVWPFVVAAIRALRNGVLNMAVLVLLSVGTGYLFSVASTFLFKGQQFYEASAVLLIFILLGHWLEMRARAGASQAIRALMDLAPPMATVQRDGKDVEVPTAEVLAGDVVLIRPGNKIPVDGEILEGKSEVDESMLTGESMPVSKAAGDTVIGATINRSGSFRYRATKVGADTALAQIVKLVQEAQNSKAPAQLLADRASQWLVLAAILIGLATFAIWYWILGGTLLFALTMTITVFVIACPDALGLATPMAIMVGTGLGAMNGILFKNASALEDATKLDVIVFDKTGTLTMGRPNVVEVVTAEGITRDEVLRIAGAIERNSDHPLALAVLEGASGITLPETRDFANIEGKGASAQVEGATVVLGNRRLMDEGKVALGALEEPGERLKGAGRTVVHVARGGEILGLIAIADAARPTAKATVAALRERGVKVAMITGDNAGTAKRIADELGIDIVLADVLPGQKAEKVKELQAQGQRVGMVGDGVNDAPALTQADVGFAIGAGTDVAMESADVVLMKSDPYDIVGAIALSRATLRKMHQNLWWAVGYNVIAFPLAAGVLYPVLLSPEVAALAMSGSSALVAVNALLLKRTRLAGISRGGMSRASAVEHNAVGAAV</sequence>
<dbReference type="InterPro" id="IPR059000">
    <property type="entry name" value="ATPase_P-type_domA"/>
</dbReference>
<dbReference type="GO" id="GO:0005524">
    <property type="term" value="F:ATP binding"/>
    <property type="evidence" value="ECO:0007669"/>
    <property type="project" value="UniProtKB-UniRule"/>
</dbReference>
<dbReference type="PRINTS" id="PR00943">
    <property type="entry name" value="CUATPASE"/>
</dbReference>
<dbReference type="InterPro" id="IPR018303">
    <property type="entry name" value="ATPase_P-typ_P_site"/>
</dbReference>
<evidence type="ECO:0000256" key="2">
    <source>
        <dbReference type="ARBA" id="ARBA00006024"/>
    </source>
</evidence>
<reference evidence="14 15" key="1">
    <citation type="journal article" date="2015" name="G3 (Bethesda)">
        <title>Insights into Ongoing Evolution of the Hexachlorocyclohexane Catabolic Pathway from Comparative Genomics of Ten Sphingomonadaceae Strains.</title>
        <authorList>
            <person name="Pearce S.L."/>
            <person name="Oakeshott J.G."/>
            <person name="Pandey G."/>
        </authorList>
    </citation>
    <scope>NUCLEOTIDE SEQUENCE [LARGE SCALE GENOMIC DNA]</scope>
    <source>
        <strain evidence="14 15">LL01</strain>
    </source>
</reference>
<dbReference type="CDD" id="cd00371">
    <property type="entry name" value="HMA"/>
    <property type="match status" value="1"/>
</dbReference>
<accession>A0A0J7XKT2</accession>
<evidence type="ECO:0000256" key="5">
    <source>
        <dbReference type="ARBA" id="ARBA00022723"/>
    </source>
</evidence>
<feature type="transmembrane region" description="Helical" evidence="11">
    <location>
        <begin position="206"/>
        <end position="230"/>
    </location>
</feature>
<dbReference type="GO" id="GO:0043682">
    <property type="term" value="F:P-type divalent copper transporter activity"/>
    <property type="evidence" value="ECO:0007669"/>
    <property type="project" value="TreeGrafter"/>
</dbReference>
<dbReference type="SFLD" id="SFLDG00002">
    <property type="entry name" value="C1.7:_P-type_atpase_like"/>
    <property type="match status" value="1"/>
</dbReference>
<comment type="caution">
    <text evidence="14">The sequence shown here is derived from an EMBL/GenBank/DDBJ whole genome shotgun (WGS) entry which is preliminary data.</text>
</comment>
<dbReference type="NCBIfam" id="TIGR01512">
    <property type="entry name" value="ATPase-IB2_Cd"/>
    <property type="match status" value="1"/>
</dbReference>
<dbReference type="NCBIfam" id="TIGR01525">
    <property type="entry name" value="ATPase-IB_hvy"/>
    <property type="match status" value="1"/>
</dbReference>
<dbReference type="GO" id="GO:0005886">
    <property type="term" value="C:plasma membrane"/>
    <property type="evidence" value="ECO:0007669"/>
    <property type="project" value="UniProtKB-SubCell"/>
</dbReference>
<evidence type="ECO:0000259" key="13">
    <source>
        <dbReference type="PROSITE" id="PS50846"/>
    </source>
</evidence>
<dbReference type="Proteomes" id="UP000052232">
    <property type="component" value="Unassembled WGS sequence"/>
</dbReference>
<dbReference type="Pfam" id="PF00122">
    <property type="entry name" value="E1-E2_ATPase"/>
    <property type="match status" value="1"/>
</dbReference>
<dbReference type="RefSeq" id="WP_024018181.1">
    <property type="nucleotide sequence ID" value="NZ_KQ130437.1"/>
</dbReference>
<feature type="region of interest" description="Disordered" evidence="12">
    <location>
        <begin position="85"/>
        <end position="113"/>
    </location>
</feature>
<dbReference type="SUPFAM" id="SSF81665">
    <property type="entry name" value="Calcium ATPase, transmembrane domain M"/>
    <property type="match status" value="1"/>
</dbReference>
<evidence type="ECO:0000256" key="3">
    <source>
        <dbReference type="ARBA" id="ARBA00022475"/>
    </source>
</evidence>
<dbReference type="STRING" id="1420583.V473_20730"/>
<evidence type="ECO:0000313" key="14">
    <source>
        <dbReference type="EMBL" id="KMS52279.1"/>
    </source>
</evidence>
<dbReference type="InterPro" id="IPR001757">
    <property type="entry name" value="P_typ_ATPase"/>
</dbReference>
<organism evidence="14 15">
    <name type="scientific">Sphingobium cupriresistens LL01</name>
    <dbReference type="NCBI Taxonomy" id="1420583"/>
    <lineage>
        <taxon>Bacteria</taxon>
        <taxon>Pseudomonadati</taxon>
        <taxon>Pseudomonadota</taxon>
        <taxon>Alphaproteobacteria</taxon>
        <taxon>Sphingomonadales</taxon>
        <taxon>Sphingomonadaceae</taxon>
        <taxon>Sphingobium</taxon>
    </lineage>
</organism>
<dbReference type="InterPro" id="IPR044492">
    <property type="entry name" value="P_typ_ATPase_HD_dom"/>
</dbReference>
<dbReference type="InterPro" id="IPR023298">
    <property type="entry name" value="ATPase_P-typ_TM_dom_sf"/>
</dbReference>
<comment type="subcellular location">
    <subcellularLocation>
        <location evidence="1">Cell membrane</location>
        <topology evidence="1">Multi-pass membrane protein</topology>
    </subcellularLocation>
</comment>
<dbReference type="GO" id="GO:0016887">
    <property type="term" value="F:ATP hydrolysis activity"/>
    <property type="evidence" value="ECO:0007669"/>
    <property type="project" value="InterPro"/>
</dbReference>
<evidence type="ECO:0000256" key="6">
    <source>
        <dbReference type="ARBA" id="ARBA00022741"/>
    </source>
</evidence>
<keyword evidence="15" id="KW-1185">Reference proteome</keyword>
<keyword evidence="8" id="KW-1278">Translocase</keyword>
<dbReference type="InterPro" id="IPR006121">
    <property type="entry name" value="HMA_dom"/>
</dbReference>
<dbReference type="SUPFAM" id="SSF55008">
    <property type="entry name" value="HMA, heavy metal-associated domain"/>
    <property type="match status" value="1"/>
</dbReference>
<dbReference type="PATRIC" id="fig|1420583.3.peg.3954"/>
<keyword evidence="4 11" id="KW-0812">Transmembrane</keyword>
<protein>
    <submittedName>
        <fullName evidence="14">Copper-translocating P-type ATPase</fullName>
    </submittedName>
</protein>
<feature type="domain" description="HMA" evidence="13">
    <location>
        <begin position="1"/>
        <end position="68"/>
    </location>
</feature>
<evidence type="ECO:0000256" key="11">
    <source>
        <dbReference type="RuleBase" id="RU362081"/>
    </source>
</evidence>
<keyword evidence="5 11" id="KW-0479">Metal-binding</keyword>
<feature type="transmembrane region" description="Helical" evidence="11">
    <location>
        <begin position="177"/>
        <end position="199"/>
    </location>
</feature>
<dbReference type="PANTHER" id="PTHR43520">
    <property type="entry name" value="ATP7, ISOFORM B"/>
    <property type="match status" value="1"/>
</dbReference>
<evidence type="ECO:0000256" key="1">
    <source>
        <dbReference type="ARBA" id="ARBA00004651"/>
    </source>
</evidence>
<gene>
    <name evidence="14" type="ORF">V473_20730</name>
</gene>
<feature type="transmembrane region" description="Helical" evidence="11">
    <location>
        <begin position="728"/>
        <end position="749"/>
    </location>
</feature>